<evidence type="ECO:0000256" key="6">
    <source>
        <dbReference type="ARBA" id="ARBA00022695"/>
    </source>
</evidence>
<dbReference type="GO" id="GO:0008531">
    <property type="term" value="F:riboflavin kinase activity"/>
    <property type="evidence" value="ECO:0007669"/>
    <property type="project" value="UniProtKB-UniRule"/>
</dbReference>
<comment type="pathway">
    <text evidence="2 14">Cofactor biosynthesis; FMN biosynthesis; FMN from riboflavin (ATP route): step 1/1.</text>
</comment>
<evidence type="ECO:0000256" key="3">
    <source>
        <dbReference type="ARBA" id="ARBA00022630"/>
    </source>
</evidence>
<keyword evidence="3 14" id="KW-0285">Flavoprotein</keyword>
<reference evidence="17" key="1">
    <citation type="submission" date="2010-11" db="EMBL/GenBank/DDBJ databases">
        <title>The complete genome of Mahella australiensis DSM 15567.</title>
        <authorList>
            <consortium name="US DOE Joint Genome Institute (JGI-PGF)"/>
            <person name="Lucas S."/>
            <person name="Copeland A."/>
            <person name="Lapidus A."/>
            <person name="Bruce D."/>
            <person name="Goodwin L."/>
            <person name="Pitluck S."/>
            <person name="Kyrpides N."/>
            <person name="Mavromatis K."/>
            <person name="Pagani I."/>
            <person name="Ivanova N."/>
            <person name="Teshima H."/>
            <person name="Brettin T."/>
            <person name="Detter J.C."/>
            <person name="Han C."/>
            <person name="Tapia R."/>
            <person name="Land M."/>
            <person name="Hauser L."/>
            <person name="Markowitz V."/>
            <person name="Cheng J.-F."/>
            <person name="Hugenholtz P."/>
            <person name="Woyke T."/>
            <person name="Wu D."/>
            <person name="Spring S."/>
            <person name="Pukall R."/>
            <person name="Steenblock K."/>
            <person name="Schneider S."/>
            <person name="Klenk H.-P."/>
            <person name="Eisen J.A."/>
        </authorList>
    </citation>
    <scope>NUCLEOTIDE SEQUENCE [LARGE SCALE GENOMIC DNA]</scope>
    <source>
        <strain evidence="17">DSM 15567 / CIP 107919 / 50-1 BON</strain>
    </source>
</reference>
<comment type="catalytic activity">
    <reaction evidence="13 14">
        <text>FMN + ATP + H(+) = FAD + diphosphate</text>
        <dbReference type="Rhea" id="RHEA:17237"/>
        <dbReference type="ChEBI" id="CHEBI:15378"/>
        <dbReference type="ChEBI" id="CHEBI:30616"/>
        <dbReference type="ChEBI" id="CHEBI:33019"/>
        <dbReference type="ChEBI" id="CHEBI:57692"/>
        <dbReference type="ChEBI" id="CHEBI:58210"/>
        <dbReference type="EC" id="2.7.7.2"/>
    </reaction>
</comment>
<evidence type="ECO:0000256" key="5">
    <source>
        <dbReference type="ARBA" id="ARBA00022679"/>
    </source>
</evidence>
<keyword evidence="6 14" id="KW-0548">Nucleotidyltransferase</keyword>
<dbReference type="HOGENOM" id="CLU_048437_0_2_9"/>
<dbReference type="CDD" id="cd02064">
    <property type="entry name" value="FAD_synthetase_N"/>
    <property type="match status" value="1"/>
</dbReference>
<evidence type="ECO:0000256" key="7">
    <source>
        <dbReference type="ARBA" id="ARBA00022741"/>
    </source>
</evidence>
<dbReference type="PIRSF" id="PIRSF004491">
    <property type="entry name" value="FAD_Synth"/>
    <property type="match status" value="1"/>
</dbReference>
<evidence type="ECO:0000256" key="4">
    <source>
        <dbReference type="ARBA" id="ARBA00022643"/>
    </source>
</evidence>
<evidence type="ECO:0000313" key="17">
    <source>
        <dbReference type="Proteomes" id="UP000008457"/>
    </source>
</evidence>
<dbReference type="Gene3D" id="2.40.30.30">
    <property type="entry name" value="Riboflavin kinase-like"/>
    <property type="match status" value="1"/>
</dbReference>
<dbReference type="PANTHER" id="PTHR22749:SF6">
    <property type="entry name" value="RIBOFLAVIN KINASE"/>
    <property type="match status" value="1"/>
</dbReference>
<evidence type="ECO:0000259" key="15">
    <source>
        <dbReference type="SMART" id="SM00904"/>
    </source>
</evidence>
<keyword evidence="11" id="KW-0511">Multifunctional enzyme</keyword>
<evidence type="ECO:0000256" key="13">
    <source>
        <dbReference type="ARBA" id="ARBA00049494"/>
    </source>
</evidence>
<comment type="similarity">
    <text evidence="14">Belongs to the ribF family.</text>
</comment>
<evidence type="ECO:0000313" key="16">
    <source>
        <dbReference type="EMBL" id="AEE96237.1"/>
    </source>
</evidence>
<sequence>MDIIASGSNTIEEPLVMAIGTFDGIHLGHQQLIKTLKDKASLYKCASAIYTFDRHPLNVLCPDKTPALLMNNKQKLSVLRQYGIDYVILNEFNKAFADTPADKFVNNILFGLYDVKSVIVGFDFTFGYKGQGNAQLLKDEGRKRGIDVVIVPPVKVNGITVSSSLIRRLVSDGCVEEAACYLGRPFALLGEVHTGHKIGHKLGFPTANLTPDPEVVVPRRGVYATEVVISGMEGIWKAVTNIGTRPTFNDTHISVETHILDYGGWLYGRELEIRFISRLRDEMSFSSPKQLVRQIREDIDRAREVLENLDKASSASQSSSESH</sequence>
<dbReference type="GO" id="GO:0005524">
    <property type="term" value="F:ATP binding"/>
    <property type="evidence" value="ECO:0007669"/>
    <property type="project" value="UniProtKB-UniRule"/>
</dbReference>
<dbReference type="InterPro" id="IPR015864">
    <property type="entry name" value="FAD_synthase"/>
</dbReference>
<dbReference type="GO" id="GO:0006747">
    <property type="term" value="P:FAD biosynthetic process"/>
    <property type="evidence" value="ECO:0007669"/>
    <property type="project" value="UniProtKB-UniRule"/>
</dbReference>
<dbReference type="Gene3D" id="3.40.50.620">
    <property type="entry name" value="HUPs"/>
    <property type="match status" value="1"/>
</dbReference>
<dbReference type="InterPro" id="IPR023465">
    <property type="entry name" value="Riboflavin_kinase_dom_sf"/>
</dbReference>
<dbReference type="SUPFAM" id="SSF52374">
    <property type="entry name" value="Nucleotidylyl transferase"/>
    <property type="match status" value="1"/>
</dbReference>
<organism evidence="16 17">
    <name type="scientific">Mahella australiensis (strain DSM 15567 / CIP 107919 / 50-1 BON)</name>
    <dbReference type="NCBI Taxonomy" id="697281"/>
    <lineage>
        <taxon>Bacteria</taxon>
        <taxon>Bacillati</taxon>
        <taxon>Bacillota</taxon>
        <taxon>Clostridia</taxon>
        <taxon>Thermoanaerobacterales</taxon>
        <taxon>Thermoanaerobacterales Family IV. Incertae Sedis</taxon>
        <taxon>Mahella</taxon>
    </lineage>
</organism>
<dbReference type="AlphaFoldDB" id="F4A2Q7"/>
<dbReference type="InterPro" id="IPR002606">
    <property type="entry name" value="Riboflavin_kinase_bac"/>
</dbReference>
<dbReference type="FunFam" id="3.40.50.620:FF:000021">
    <property type="entry name" value="Riboflavin biosynthesis protein"/>
    <property type="match status" value="1"/>
</dbReference>
<keyword evidence="17" id="KW-1185">Reference proteome</keyword>
<evidence type="ECO:0000256" key="2">
    <source>
        <dbReference type="ARBA" id="ARBA00005201"/>
    </source>
</evidence>
<dbReference type="EC" id="2.7.7.2" evidence="14"/>
<keyword evidence="5 14" id="KW-0808">Transferase</keyword>
<comment type="catalytic activity">
    <reaction evidence="12 14">
        <text>riboflavin + ATP = FMN + ADP + H(+)</text>
        <dbReference type="Rhea" id="RHEA:14357"/>
        <dbReference type="ChEBI" id="CHEBI:15378"/>
        <dbReference type="ChEBI" id="CHEBI:30616"/>
        <dbReference type="ChEBI" id="CHEBI:57986"/>
        <dbReference type="ChEBI" id="CHEBI:58210"/>
        <dbReference type="ChEBI" id="CHEBI:456216"/>
        <dbReference type="EC" id="2.7.1.26"/>
    </reaction>
</comment>
<dbReference type="NCBIfam" id="NF004160">
    <property type="entry name" value="PRK05627.1-3"/>
    <property type="match status" value="1"/>
</dbReference>
<accession>F4A2Q7</accession>
<comment type="pathway">
    <text evidence="1 14">Cofactor biosynthesis; FAD biosynthesis; FAD from FMN: step 1/1.</text>
</comment>
<dbReference type="KEGG" id="mas:Mahau_1039"/>
<dbReference type="SMART" id="SM00904">
    <property type="entry name" value="Flavokinase"/>
    <property type="match status" value="1"/>
</dbReference>
<dbReference type="EMBL" id="CP002360">
    <property type="protein sequence ID" value="AEE96237.1"/>
    <property type="molecule type" value="Genomic_DNA"/>
</dbReference>
<dbReference type="Proteomes" id="UP000008457">
    <property type="component" value="Chromosome"/>
</dbReference>
<feature type="domain" description="Riboflavin kinase" evidence="15">
    <location>
        <begin position="181"/>
        <end position="307"/>
    </location>
</feature>
<evidence type="ECO:0000256" key="12">
    <source>
        <dbReference type="ARBA" id="ARBA00047880"/>
    </source>
</evidence>
<keyword evidence="9 14" id="KW-0274">FAD</keyword>
<keyword evidence="8 14" id="KW-0418">Kinase</keyword>
<protein>
    <recommendedName>
        <fullName evidence="14">Riboflavin biosynthesis protein</fullName>
    </recommendedName>
    <domain>
        <recommendedName>
            <fullName evidence="14">Riboflavin kinase</fullName>
            <ecNumber evidence="14">2.7.1.26</ecNumber>
        </recommendedName>
        <alternativeName>
            <fullName evidence="14">Flavokinase</fullName>
        </alternativeName>
    </domain>
    <domain>
        <recommendedName>
            <fullName evidence="14">FMN adenylyltransferase</fullName>
            <ecNumber evidence="14">2.7.7.2</ecNumber>
        </recommendedName>
        <alternativeName>
            <fullName evidence="14">FAD pyrophosphorylase</fullName>
        </alternativeName>
        <alternativeName>
            <fullName evidence="14">FAD synthase</fullName>
        </alternativeName>
    </domain>
</protein>
<evidence type="ECO:0000256" key="9">
    <source>
        <dbReference type="ARBA" id="ARBA00022827"/>
    </source>
</evidence>
<dbReference type="Pfam" id="PF01687">
    <property type="entry name" value="Flavokinase"/>
    <property type="match status" value="1"/>
</dbReference>
<dbReference type="InterPro" id="IPR023468">
    <property type="entry name" value="Riboflavin_kinase"/>
</dbReference>
<keyword evidence="7 14" id="KW-0547">Nucleotide-binding</keyword>
<dbReference type="Pfam" id="PF06574">
    <property type="entry name" value="FAD_syn"/>
    <property type="match status" value="1"/>
</dbReference>
<dbReference type="PANTHER" id="PTHR22749">
    <property type="entry name" value="RIBOFLAVIN KINASE/FMN ADENYLYLTRANSFERASE"/>
    <property type="match status" value="1"/>
</dbReference>
<evidence type="ECO:0000256" key="14">
    <source>
        <dbReference type="PIRNR" id="PIRNR004491"/>
    </source>
</evidence>
<dbReference type="GO" id="GO:0003919">
    <property type="term" value="F:FMN adenylyltransferase activity"/>
    <property type="evidence" value="ECO:0007669"/>
    <property type="project" value="UniProtKB-UniRule"/>
</dbReference>
<gene>
    <name evidence="16" type="ordered locus">Mahau_1039</name>
</gene>
<evidence type="ECO:0000256" key="1">
    <source>
        <dbReference type="ARBA" id="ARBA00004726"/>
    </source>
</evidence>
<keyword evidence="4 14" id="KW-0288">FMN</keyword>
<dbReference type="SUPFAM" id="SSF82114">
    <property type="entry name" value="Riboflavin kinase-like"/>
    <property type="match status" value="1"/>
</dbReference>
<dbReference type="EC" id="2.7.1.26" evidence="14"/>
<name>F4A2Q7_MAHA5</name>
<dbReference type="UniPathway" id="UPA00277">
    <property type="reaction ID" value="UER00407"/>
</dbReference>
<proteinExistence type="inferred from homology"/>
<dbReference type="UniPathway" id="UPA00276">
    <property type="reaction ID" value="UER00406"/>
</dbReference>
<dbReference type="InterPro" id="IPR014729">
    <property type="entry name" value="Rossmann-like_a/b/a_fold"/>
</dbReference>
<keyword evidence="10 14" id="KW-0067">ATP-binding</keyword>
<evidence type="ECO:0000256" key="8">
    <source>
        <dbReference type="ARBA" id="ARBA00022777"/>
    </source>
</evidence>
<dbReference type="NCBIfam" id="NF004162">
    <property type="entry name" value="PRK05627.1-5"/>
    <property type="match status" value="1"/>
</dbReference>
<reference evidence="16 17" key="2">
    <citation type="journal article" date="2011" name="Stand. Genomic Sci.">
        <title>Complete genome sequence of Mahella australiensis type strain (50-1 BON).</title>
        <authorList>
            <person name="Sikorski J."/>
            <person name="Teshima H."/>
            <person name="Nolan M."/>
            <person name="Lucas S."/>
            <person name="Hammon N."/>
            <person name="Deshpande S."/>
            <person name="Cheng J.F."/>
            <person name="Pitluck S."/>
            <person name="Liolios K."/>
            <person name="Pagani I."/>
            <person name="Ivanova N."/>
            <person name="Huntemann M."/>
            <person name="Mavromatis K."/>
            <person name="Ovchinikova G."/>
            <person name="Pati A."/>
            <person name="Tapia R."/>
            <person name="Han C."/>
            <person name="Goodwin L."/>
            <person name="Chen A."/>
            <person name="Palaniappan K."/>
            <person name="Land M."/>
            <person name="Hauser L."/>
            <person name="Ngatchou-Djao O.D."/>
            <person name="Rohde M."/>
            <person name="Pukall R."/>
            <person name="Spring S."/>
            <person name="Abt B."/>
            <person name="Goker M."/>
            <person name="Detter J.C."/>
            <person name="Woyke T."/>
            <person name="Bristow J."/>
            <person name="Markowitz V."/>
            <person name="Hugenholtz P."/>
            <person name="Eisen J.A."/>
            <person name="Kyrpides N.C."/>
            <person name="Klenk H.P."/>
            <person name="Lapidus A."/>
        </authorList>
    </citation>
    <scope>NUCLEOTIDE SEQUENCE [LARGE SCALE GENOMIC DNA]</scope>
    <source>
        <strain evidence="17">DSM 15567 / CIP 107919 / 50-1 BON</strain>
    </source>
</reference>
<dbReference type="RefSeq" id="WP_013780667.1">
    <property type="nucleotide sequence ID" value="NC_015520.1"/>
</dbReference>
<evidence type="ECO:0000256" key="10">
    <source>
        <dbReference type="ARBA" id="ARBA00022840"/>
    </source>
</evidence>
<dbReference type="GO" id="GO:0009231">
    <property type="term" value="P:riboflavin biosynthetic process"/>
    <property type="evidence" value="ECO:0007669"/>
    <property type="project" value="InterPro"/>
</dbReference>
<evidence type="ECO:0000256" key="11">
    <source>
        <dbReference type="ARBA" id="ARBA00023268"/>
    </source>
</evidence>
<dbReference type="GO" id="GO:0009398">
    <property type="term" value="P:FMN biosynthetic process"/>
    <property type="evidence" value="ECO:0007669"/>
    <property type="project" value="UniProtKB-UniRule"/>
</dbReference>
<dbReference type="STRING" id="697281.Mahau_1039"/>
<dbReference type="NCBIfam" id="TIGR00083">
    <property type="entry name" value="ribF"/>
    <property type="match status" value="1"/>
</dbReference>
<dbReference type="InterPro" id="IPR015865">
    <property type="entry name" value="Riboflavin_kinase_bac/euk"/>
</dbReference>
<dbReference type="eggNOG" id="COG0196">
    <property type="taxonomic scope" value="Bacteria"/>
</dbReference>